<gene>
    <name evidence="2" type="ORF">AVDCRST_MAG34-2074</name>
</gene>
<feature type="region of interest" description="Disordered" evidence="1">
    <location>
        <begin position="1"/>
        <end position="73"/>
    </location>
</feature>
<feature type="compositionally biased region" description="Low complexity" evidence="1">
    <location>
        <begin position="42"/>
        <end position="54"/>
    </location>
</feature>
<feature type="non-terminal residue" evidence="2">
    <location>
        <position position="73"/>
    </location>
</feature>
<sequence length="73" mass="7237">GRHHRLVPHGGSDGRHGADVRVPAPARHPGIRGRPAGPPEAGTCSGSSCSTPGNAHGGHAGHVGTACIRSGRL</sequence>
<dbReference type="EMBL" id="CADCUI010000050">
    <property type="protein sequence ID" value="CAA9355779.1"/>
    <property type="molecule type" value="Genomic_DNA"/>
</dbReference>
<proteinExistence type="predicted"/>
<protein>
    <submittedName>
        <fullName evidence="2">Uncharacterized protein</fullName>
    </submittedName>
</protein>
<reference evidence="2" key="1">
    <citation type="submission" date="2020-02" db="EMBL/GenBank/DDBJ databases">
        <authorList>
            <person name="Meier V. D."/>
        </authorList>
    </citation>
    <scope>NUCLEOTIDE SEQUENCE</scope>
    <source>
        <strain evidence="2">AVDCRST_MAG34</strain>
    </source>
</reference>
<name>A0A6J4MC77_9ACTN</name>
<evidence type="ECO:0000313" key="2">
    <source>
        <dbReference type="EMBL" id="CAA9355779.1"/>
    </source>
</evidence>
<accession>A0A6J4MC77</accession>
<organism evidence="2">
    <name type="scientific">uncultured Nocardioidaceae bacterium</name>
    <dbReference type="NCBI Taxonomy" id="253824"/>
    <lineage>
        <taxon>Bacteria</taxon>
        <taxon>Bacillati</taxon>
        <taxon>Actinomycetota</taxon>
        <taxon>Actinomycetes</taxon>
        <taxon>Propionibacteriales</taxon>
        <taxon>Nocardioidaceae</taxon>
        <taxon>environmental samples</taxon>
    </lineage>
</organism>
<feature type="non-terminal residue" evidence="2">
    <location>
        <position position="1"/>
    </location>
</feature>
<evidence type="ECO:0000256" key="1">
    <source>
        <dbReference type="SAM" id="MobiDB-lite"/>
    </source>
</evidence>
<dbReference type="AlphaFoldDB" id="A0A6J4MC77"/>